<dbReference type="GO" id="GO:0050354">
    <property type="term" value="F:triokinase activity"/>
    <property type="evidence" value="ECO:0007669"/>
    <property type="project" value="UniProtKB-EC"/>
</dbReference>
<dbReference type="GeneID" id="73471291"/>
<keyword evidence="9" id="KW-0319">Glycerol metabolism</keyword>
<comment type="similarity">
    <text evidence="3">Belongs to the dihydroxyacetone kinase (DAK) family.</text>
</comment>
<dbReference type="FunFam" id="3.40.50.10440:FF:000001">
    <property type="entry name" value="Dihydroxyacetone kinase, DhaK subunit"/>
    <property type="match status" value="1"/>
</dbReference>
<reference evidence="21 22" key="1">
    <citation type="journal article" date="2021" name="DNA Res.">
        <title>Genome analysis of Candida subhashii reveals its hybrid nature and dual mitochondrial genome conformations.</title>
        <authorList>
            <person name="Mixao V."/>
            <person name="Hegedusova E."/>
            <person name="Saus E."/>
            <person name="Pryszcz L.P."/>
            <person name="Cillingova A."/>
            <person name="Nosek J."/>
            <person name="Gabaldon T."/>
        </authorList>
    </citation>
    <scope>NUCLEOTIDE SEQUENCE [LARGE SCALE GENOMIC DNA]</scope>
    <source>
        <strain evidence="21 22">CBS 10753</strain>
    </source>
</reference>
<organism evidence="21 22">
    <name type="scientific">[Candida] subhashii</name>
    <dbReference type="NCBI Taxonomy" id="561895"/>
    <lineage>
        <taxon>Eukaryota</taxon>
        <taxon>Fungi</taxon>
        <taxon>Dikarya</taxon>
        <taxon>Ascomycota</taxon>
        <taxon>Saccharomycotina</taxon>
        <taxon>Pichiomycetes</taxon>
        <taxon>Debaryomycetaceae</taxon>
        <taxon>Spathaspora</taxon>
    </lineage>
</organism>
<dbReference type="PANTHER" id="PTHR28629">
    <property type="entry name" value="TRIOKINASE/FMN CYCLASE"/>
    <property type="match status" value="1"/>
</dbReference>
<gene>
    <name evidence="21" type="ORF">J8A68_004491</name>
</gene>
<dbReference type="GO" id="GO:0019588">
    <property type="term" value="P:anaerobic glycerol catabolic process"/>
    <property type="evidence" value="ECO:0007669"/>
    <property type="project" value="UniProtKB-UniPathway"/>
</dbReference>
<keyword evidence="8" id="KW-0418">Kinase</keyword>
<evidence type="ECO:0000259" key="20">
    <source>
        <dbReference type="PROSITE" id="PS51481"/>
    </source>
</evidence>
<evidence type="ECO:0000256" key="15">
    <source>
        <dbReference type="ARBA" id="ARBA00079901"/>
    </source>
</evidence>
<evidence type="ECO:0000256" key="1">
    <source>
        <dbReference type="ARBA" id="ARBA00003264"/>
    </source>
</evidence>
<dbReference type="InterPro" id="IPR004007">
    <property type="entry name" value="DhaL_dom"/>
</dbReference>
<dbReference type="AlphaFoldDB" id="A0A8J5QJ06"/>
<dbReference type="FunFam" id="3.30.1180.20:FF:000001">
    <property type="entry name" value="Dihydroxyacetone kinase 1"/>
    <property type="match status" value="1"/>
</dbReference>
<dbReference type="RefSeq" id="XP_049262224.1">
    <property type="nucleotide sequence ID" value="XM_049408455.1"/>
</dbReference>
<comment type="catalytic activity">
    <reaction evidence="11">
        <text>D-glyceraldehyde + ATP = D-glyceraldehyde 3-phosphate + ADP + H(+)</text>
        <dbReference type="Rhea" id="RHEA:13941"/>
        <dbReference type="ChEBI" id="CHEBI:15378"/>
        <dbReference type="ChEBI" id="CHEBI:17378"/>
        <dbReference type="ChEBI" id="CHEBI:30616"/>
        <dbReference type="ChEBI" id="CHEBI:59776"/>
        <dbReference type="ChEBI" id="CHEBI:456216"/>
        <dbReference type="EC" id="2.7.1.28"/>
    </reaction>
</comment>
<dbReference type="SMART" id="SM01120">
    <property type="entry name" value="Dak2"/>
    <property type="match status" value="1"/>
</dbReference>
<evidence type="ECO:0000256" key="11">
    <source>
        <dbReference type="ARBA" id="ARBA00047974"/>
    </source>
</evidence>
<dbReference type="InterPro" id="IPR012734">
    <property type="entry name" value="DhaK_ATP"/>
</dbReference>
<comment type="function">
    <text evidence="1">Catalyzes both the phosphorylation of dihydroxyacetone and of glyceraldehyde.</text>
</comment>
<evidence type="ECO:0000313" key="22">
    <source>
        <dbReference type="Proteomes" id="UP000694255"/>
    </source>
</evidence>
<evidence type="ECO:0000256" key="8">
    <source>
        <dbReference type="ARBA" id="ARBA00022777"/>
    </source>
</evidence>
<evidence type="ECO:0000256" key="3">
    <source>
        <dbReference type="ARBA" id="ARBA00008757"/>
    </source>
</evidence>
<feature type="active site" description="Tele-hemiaminal-histidine intermediate" evidence="17">
    <location>
        <position position="227"/>
    </location>
</feature>
<comment type="catalytic activity">
    <reaction evidence="12">
        <text>dihydroxyacetone + ATP = dihydroxyacetone phosphate + ADP + H(+)</text>
        <dbReference type="Rhea" id="RHEA:15773"/>
        <dbReference type="ChEBI" id="CHEBI:15378"/>
        <dbReference type="ChEBI" id="CHEBI:16016"/>
        <dbReference type="ChEBI" id="CHEBI:30616"/>
        <dbReference type="ChEBI" id="CHEBI:57642"/>
        <dbReference type="ChEBI" id="CHEBI:456216"/>
        <dbReference type="EC" id="2.7.1.29"/>
    </reaction>
</comment>
<evidence type="ECO:0000256" key="9">
    <source>
        <dbReference type="ARBA" id="ARBA00022798"/>
    </source>
</evidence>
<evidence type="ECO:0000313" key="21">
    <source>
        <dbReference type="EMBL" id="KAG7661991.1"/>
    </source>
</evidence>
<dbReference type="GO" id="GO:0005829">
    <property type="term" value="C:cytosol"/>
    <property type="evidence" value="ECO:0007669"/>
    <property type="project" value="TreeGrafter"/>
</dbReference>
<accession>A0A8J5QJ06</accession>
<keyword evidence="10" id="KW-0067">ATP-binding</keyword>
<feature type="binding site" evidence="18">
    <location>
        <begin position="57"/>
        <end position="60"/>
    </location>
    <ligand>
        <name>substrate</name>
    </ligand>
</feature>
<dbReference type="InterPro" id="IPR004006">
    <property type="entry name" value="DhaK_dom"/>
</dbReference>
<keyword evidence="7" id="KW-0547">Nucleotide-binding</keyword>
<comment type="pathway">
    <text evidence="2">Polyol metabolism; glycerol fermentation; glycerone phosphate from glycerol (oxidative route): step 2/2.</text>
</comment>
<feature type="domain" description="DhaK" evidence="20">
    <location>
        <begin position="11"/>
        <end position="354"/>
    </location>
</feature>
<evidence type="ECO:0000256" key="14">
    <source>
        <dbReference type="ARBA" id="ARBA00075491"/>
    </source>
</evidence>
<evidence type="ECO:0000256" key="17">
    <source>
        <dbReference type="PIRSR" id="PIRSR612734-1"/>
    </source>
</evidence>
<evidence type="ECO:0000259" key="19">
    <source>
        <dbReference type="PROSITE" id="PS51480"/>
    </source>
</evidence>
<feature type="binding site" evidence="18">
    <location>
        <position position="114"/>
    </location>
    <ligand>
        <name>substrate</name>
    </ligand>
</feature>
<feature type="domain" description="DhaL" evidence="19">
    <location>
        <begin position="394"/>
        <end position="596"/>
    </location>
</feature>
<evidence type="ECO:0000256" key="13">
    <source>
        <dbReference type="ARBA" id="ARBA00068178"/>
    </source>
</evidence>
<comment type="caution">
    <text evidence="21">The sequence shown here is derived from an EMBL/GenBank/DDBJ whole genome shotgun (WGS) entry which is preliminary data.</text>
</comment>
<dbReference type="Pfam" id="PF02734">
    <property type="entry name" value="Dak2"/>
    <property type="match status" value="1"/>
</dbReference>
<evidence type="ECO:0000256" key="10">
    <source>
        <dbReference type="ARBA" id="ARBA00022840"/>
    </source>
</evidence>
<evidence type="ECO:0000256" key="12">
    <source>
        <dbReference type="ARBA" id="ARBA00048898"/>
    </source>
</evidence>
<name>A0A8J5QJ06_9ASCO</name>
<protein>
    <recommendedName>
        <fullName evidence="13">Dihydroxyacetone kinase</fullName>
        <ecNumber evidence="5">2.7.1.28</ecNumber>
        <ecNumber evidence="4">2.7.1.29</ecNumber>
    </recommendedName>
    <alternativeName>
        <fullName evidence="14">Glycerone kinase</fullName>
    </alternativeName>
    <alternativeName>
        <fullName evidence="15">Triokinase</fullName>
    </alternativeName>
    <alternativeName>
        <fullName evidence="16">Triose kinase</fullName>
    </alternativeName>
</protein>
<evidence type="ECO:0000256" key="4">
    <source>
        <dbReference type="ARBA" id="ARBA00012107"/>
    </source>
</evidence>
<evidence type="ECO:0000256" key="7">
    <source>
        <dbReference type="ARBA" id="ARBA00022741"/>
    </source>
</evidence>
<keyword evidence="6" id="KW-0808">Transferase</keyword>
<dbReference type="Pfam" id="PF02733">
    <property type="entry name" value="Dak1"/>
    <property type="match status" value="1"/>
</dbReference>
<dbReference type="Proteomes" id="UP000694255">
    <property type="component" value="Unassembled WGS sequence"/>
</dbReference>
<dbReference type="PROSITE" id="PS51481">
    <property type="entry name" value="DHAK"/>
    <property type="match status" value="1"/>
</dbReference>
<evidence type="ECO:0000256" key="2">
    <source>
        <dbReference type="ARBA" id="ARBA00004778"/>
    </source>
</evidence>
<dbReference type="OrthoDB" id="1724672at2759"/>
<feature type="binding site" evidence="18">
    <location>
        <position position="109"/>
    </location>
    <ligand>
        <name>substrate</name>
    </ligand>
</feature>
<dbReference type="GO" id="GO:0061610">
    <property type="term" value="P:glycerol to glycerone phosphate metabolic process"/>
    <property type="evidence" value="ECO:0007669"/>
    <property type="project" value="UniProtKB-ARBA"/>
</dbReference>
<dbReference type="GO" id="GO:0005524">
    <property type="term" value="F:ATP binding"/>
    <property type="evidence" value="ECO:0007669"/>
    <property type="project" value="UniProtKB-KW"/>
</dbReference>
<dbReference type="EC" id="2.7.1.29" evidence="4"/>
<evidence type="ECO:0000256" key="6">
    <source>
        <dbReference type="ARBA" id="ARBA00022679"/>
    </source>
</evidence>
<dbReference type="PANTHER" id="PTHR28629:SF4">
    <property type="entry name" value="TRIOKINASE_FMN CYCLASE"/>
    <property type="match status" value="1"/>
</dbReference>
<dbReference type="NCBIfam" id="TIGR02361">
    <property type="entry name" value="dak_ATP"/>
    <property type="match status" value="1"/>
</dbReference>
<dbReference type="GO" id="GO:0004371">
    <property type="term" value="F:glycerone kinase activity"/>
    <property type="evidence" value="ECO:0007669"/>
    <property type="project" value="UniProtKB-EC"/>
</dbReference>
<sequence length="598" mass="64996">MTLLKHWKYNKGEDIVVTQLKGLVNSNPAVSLIESEKVVFNPHSDTSKKITLISGGGAGHEPLHAGYVGDNLLDAAVSGSVFASPSTKQIMSAIKAKSDKEKGTIMVVKNYTGDILHFGLVAERAKSEGYKIEMVTVSDDVAVGRAQNKMVGRRGLAGTALVHKILGAAVNSDKGGDLKDVADLGNAINKNMVTLSASLDRTSVPGRGEQDIEFNNEDEAELGLGIHNEPGTKISPIPNIDELIRGMFEKLLSPEDKDRHYVEFALGDEYVLLINNIGGTSSFELYAITQHVIENLPLSKRPKRIYVSDFVTSFNSPGFSITLLNLNNLTKEIINFNVDDVLAYLDAPTNAPGWKPKIYDPELWTKHQQKDNKQVISSTDEENIVTSDLVIDEEEFSHRLRNAMHLLLDRESKITHYDSIVGDGDCGETLAKGANEILQALDNDYVFQKHLSDPVATLYSITEIVENSMGGTSGGLYSIFLTALVKSLKSSVEINIETVAEALNSAMYDGLFKYTKARVGGRTLVDTLQPFVDSVKKSGDLKEALKSAQAGCESTKKLQASFGRASYVNEDEFKAEGGIPDPGAVGLLAIIEGFLKDL</sequence>
<dbReference type="EC" id="2.7.1.28" evidence="5"/>
<evidence type="ECO:0000256" key="5">
    <source>
        <dbReference type="ARBA" id="ARBA00012110"/>
    </source>
</evidence>
<evidence type="ECO:0000256" key="16">
    <source>
        <dbReference type="ARBA" id="ARBA00083754"/>
    </source>
</evidence>
<keyword evidence="22" id="KW-1185">Reference proteome</keyword>
<dbReference type="FunFam" id="1.25.40.340:FF:000001">
    <property type="entry name" value="Dihydroxyacetone kinase 1"/>
    <property type="match status" value="1"/>
</dbReference>
<dbReference type="EMBL" id="JAGSYN010000186">
    <property type="protein sequence ID" value="KAG7661991.1"/>
    <property type="molecule type" value="Genomic_DNA"/>
</dbReference>
<evidence type="ECO:0000256" key="18">
    <source>
        <dbReference type="PIRSR" id="PIRSR612734-2"/>
    </source>
</evidence>
<dbReference type="UniPathway" id="UPA00617">
    <property type="reaction ID" value="UER00669"/>
</dbReference>
<dbReference type="PROSITE" id="PS51480">
    <property type="entry name" value="DHAL"/>
    <property type="match status" value="1"/>
</dbReference>
<dbReference type="InterPro" id="IPR050861">
    <property type="entry name" value="Dihydroxyacetone_Kinase"/>
</dbReference>
<proteinExistence type="inferred from homology"/>